<feature type="transmembrane region" description="Helical" evidence="8">
    <location>
        <begin position="441"/>
        <end position="465"/>
    </location>
</feature>
<feature type="domain" description="PGG" evidence="9">
    <location>
        <begin position="296"/>
        <end position="421"/>
    </location>
</feature>
<evidence type="ECO:0000256" key="3">
    <source>
        <dbReference type="ARBA" id="ARBA00022737"/>
    </source>
</evidence>
<dbReference type="Gene3D" id="1.25.40.20">
    <property type="entry name" value="Ankyrin repeat-containing domain"/>
    <property type="match status" value="1"/>
</dbReference>
<dbReference type="SUPFAM" id="SSF48403">
    <property type="entry name" value="Ankyrin repeat"/>
    <property type="match status" value="1"/>
</dbReference>
<accession>A0AAN7FDL2</accession>
<keyword evidence="5 7" id="KW-0040">ANK repeat</keyword>
<dbReference type="Pfam" id="PF13962">
    <property type="entry name" value="PGG"/>
    <property type="match status" value="1"/>
</dbReference>
<dbReference type="PROSITE" id="PS50088">
    <property type="entry name" value="ANK_REPEAT"/>
    <property type="match status" value="2"/>
</dbReference>
<organism evidence="10 11">
    <name type="scientific">Quercus rubra</name>
    <name type="common">Northern red oak</name>
    <name type="synonym">Quercus borealis</name>
    <dbReference type="NCBI Taxonomy" id="3512"/>
    <lineage>
        <taxon>Eukaryota</taxon>
        <taxon>Viridiplantae</taxon>
        <taxon>Streptophyta</taxon>
        <taxon>Embryophyta</taxon>
        <taxon>Tracheophyta</taxon>
        <taxon>Spermatophyta</taxon>
        <taxon>Magnoliopsida</taxon>
        <taxon>eudicotyledons</taxon>
        <taxon>Gunneridae</taxon>
        <taxon>Pentapetalae</taxon>
        <taxon>rosids</taxon>
        <taxon>fabids</taxon>
        <taxon>Fagales</taxon>
        <taxon>Fagaceae</taxon>
        <taxon>Quercus</taxon>
    </lineage>
</organism>
<dbReference type="GO" id="GO:0005886">
    <property type="term" value="C:plasma membrane"/>
    <property type="evidence" value="ECO:0007669"/>
    <property type="project" value="TreeGrafter"/>
</dbReference>
<dbReference type="InterPro" id="IPR036770">
    <property type="entry name" value="Ankyrin_rpt-contain_sf"/>
</dbReference>
<dbReference type="AlphaFoldDB" id="A0AAN7FDL2"/>
<dbReference type="InterPro" id="IPR002110">
    <property type="entry name" value="Ankyrin_rpt"/>
</dbReference>
<comment type="caution">
    <text evidence="10">The sequence shown here is derived from an EMBL/GenBank/DDBJ whole genome shotgun (WGS) entry which is preliminary data.</text>
</comment>
<keyword evidence="6 8" id="KW-0472">Membrane</keyword>
<evidence type="ECO:0000256" key="7">
    <source>
        <dbReference type="PROSITE-ProRule" id="PRU00023"/>
    </source>
</evidence>
<keyword evidence="4 8" id="KW-1133">Transmembrane helix</keyword>
<evidence type="ECO:0000256" key="2">
    <source>
        <dbReference type="ARBA" id="ARBA00022692"/>
    </source>
</evidence>
<reference evidence="10 11" key="1">
    <citation type="journal article" date="2023" name="G3 (Bethesda)">
        <title>A haplotype-resolved chromosome-scale genome for Quercus rubra L. provides insights into the genetics of adaptive traits for red oak species.</title>
        <authorList>
            <person name="Kapoor B."/>
            <person name="Jenkins J."/>
            <person name="Schmutz J."/>
            <person name="Zhebentyayeva T."/>
            <person name="Kuelheim C."/>
            <person name="Coggeshall M."/>
            <person name="Heim C."/>
            <person name="Lasky J.R."/>
            <person name="Leites L."/>
            <person name="Islam-Faridi N."/>
            <person name="Romero-Severson J."/>
            <person name="DeLeo V.L."/>
            <person name="Lucas S.M."/>
            <person name="Lazic D."/>
            <person name="Gailing O."/>
            <person name="Carlson J."/>
            <person name="Staton M."/>
        </authorList>
    </citation>
    <scope>NUCLEOTIDE SEQUENCE [LARGE SCALE GENOMIC DNA]</scope>
    <source>
        <strain evidence="10">Pseudo-F2</strain>
    </source>
</reference>
<feature type="repeat" description="ANK" evidence="7">
    <location>
        <begin position="112"/>
        <end position="138"/>
    </location>
</feature>
<dbReference type="PROSITE" id="PS50297">
    <property type="entry name" value="ANK_REP_REGION"/>
    <property type="match status" value="2"/>
</dbReference>
<feature type="repeat" description="ANK" evidence="7">
    <location>
        <begin position="78"/>
        <end position="110"/>
    </location>
</feature>
<evidence type="ECO:0000313" key="11">
    <source>
        <dbReference type="Proteomes" id="UP001324115"/>
    </source>
</evidence>
<sequence>MEVRREEDDIIELYNASMSGSTTTLYRLIHNDPHLLSKISLTSFSETPLHISALAGQLDFSKALLLQKPQLAVELDSHKRCPLHLASAEGHVDIVRALLHANSNACLIRDQDGRIPLHYAAIRGRVEVVKELISARPDSTQVMLDGGETVLHLCVKHNQLEALKLLVKSISDKGDFLNSKDHDGGNTILHLAMMLKQVETIKYLLLVPKVKEAVDFLNNMGFTALEMLENCPKDFKSFTIRNILMDAGASIKRVNNPSPPLAIAVGHSESVELEQSSKKGRKNWLEYLKYLKYKGDWVEENHGSIMVVSTVITTITFQQTISPPGGLWQENVIDTMQGFRCSSNTPCLAGKAVLADAVDYRSYLNFMICNTLSFVASLGVTFLLISGFPIKHRVCMCLLTISLCSTLTFLAATYLIAFYMVTPDFLMYDSPKHTSFMDVCILGSVIIVVSMVLLVHSIRFLAWLVRVMKNPKKGSGPSRI</sequence>
<dbReference type="Pfam" id="PF12796">
    <property type="entry name" value="Ank_2"/>
    <property type="match status" value="2"/>
</dbReference>
<evidence type="ECO:0000256" key="5">
    <source>
        <dbReference type="ARBA" id="ARBA00023043"/>
    </source>
</evidence>
<protein>
    <recommendedName>
        <fullName evidence="9">PGG domain-containing protein</fullName>
    </recommendedName>
</protein>
<dbReference type="SMART" id="SM00248">
    <property type="entry name" value="ANK"/>
    <property type="match status" value="5"/>
</dbReference>
<feature type="transmembrane region" description="Helical" evidence="8">
    <location>
        <begin position="363"/>
        <end position="385"/>
    </location>
</feature>
<dbReference type="EMBL" id="JAXUIC010000005">
    <property type="protein sequence ID" value="KAK4591243.1"/>
    <property type="molecule type" value="Genomic_DNA"/>
</dbReference>
<dbReference type="PANTHER" id="PTHR24186">
    <property type="entry name" value="PROTEIN PHOSPHATASE 1 REGULATORY SUBUNIT"/>
    <property type="match status" value="1"/>
</dbReference>
<evidence type="ECO:0000259" key="9">
    <source>
        <dbReference type="Pfam" id="PF13962"/>
    </source>
</evidence>
<gene>
    <name evidence="10" type="ORF">RGQ29_021437</name>
</gene>
<dbReference type="PANTHER" id="PTHR24186:SF37">
    <property type="entry name" value="PGG DOMAIN-CONTAINING PROTEIN"/>
    <property type="match status" value="1"/>
</dbReference>
<name>A0AAN7FDL2_QUERU</name>
<evidence type="ECO:0000256" key="4">
    <source>
        <dbReference type="ARBA" id="ARBA00022989"/>
    </source>
</evidence>
<keyword evidence="2 8" id="KW-0812">Transmembrane</keyword>
<evidence type="ECO:0000256" key="1">
    <source>
        <dbReference type="ARBA" id="ARBA00004141"/>
    </source>
</evidence>
<comment type="subcellular location">
    <subcellularLocation>
        <location evidence="1">Membrane</location>
        <topology evidence="1">Multi-pass membrane protein</topology>
    </subcellularLocation>
</comment>
<dbReference type="Proteomes" id="UP001324115">
    <property type="component" value="Unassembled WGS sequence"/>
</dbReference>
<keyword evidence="11" id="KW-1185">Reference proteome</keyword>
<evidence type="ECO:0000313" key="10">
    <source>
        <dbReference type="EMBL" id="KAK4591243.1"/>
    </source>
</evidence>
<evidence type="ECO:0000256" key="6">
    <source>
        <dbReference type="ARBA" id="ARBA00023136"/>
    </source>
</evidence>
<proteinExistence type="predicted"/>
<feature type="transmembrane region" description="Helical" evidence="8">
    <location>
        <begin position="397"/>
        <end position="421"/>
    </location>
</feature>
<dbReference type="InterPro" id="IPR026961">
    <property type="entry name" value="PGG_dom"/>
</dbReference>
<evidence type="ECO:0000256" key="8">
    <source>
        <dbReference type="SAM" id="Phobius"/>
    </source>
</evidence>
<keyword evidence="3" id="KW-0677">Repeat</keyword>